<keyword evidence="4" id="KW-1185">Reference proteome</keyword>
<reference evidence="3" key="1">
    <citation type="journal article" date="2014" name="Int. J. Syst. Evol. Microbiol.">
        <title>Complete genome sequence of Corynebacterium casei LMG S-19264T (=DSM 44701T), isolated from a smear-ripened cheese.</title>
        <authorList>
            <consortium name="US DOE Joint Genome Institute (JGI-PGF)"/>
            <person name="Walter F."/>
            <person name="Albersmeier A."/>
            <person name="Kalinowski J."/>
            <person name="Ruckert C."/>
        </authorList>
    </citation>
    <scope>NUCLEOTIDE SEQUENCE</scope>
    <source>
        <strain evidence="3">JCM 17820</strain>
    </source>
</reference>
<dbReference type="Gene3D" id="1.10.10.10">
    <property type="entry name" value="Winged helix-like DNA-binding domain superfamily/Winged helix DNA-binding domain"/>
    <property type="match status" value="1"/>
</dbReference>
<proteinExistence type="predicted"/>
<dbReference type="InterPro" id="IPR055771">
    <property type="entry name" value="DUF7347"/>
</dbReference>
<dbReference type="Pfam" id="PF24038">
    <property type="entry name" value="DUF7347"/>
    <property type="match status" value="1"/>
</dbReference>
<dbReference type="RefSeq" id="WP_188999937.1">
    <property type="nucleotide sequence ID" value="NZ_BMOU01000005.1"/>
</dbReference>
<protein>
    <submittedName>
        <fullName evidence="3">Transcriptional regulator</fullName>
    </submittedName>
</protein>
<dbReference type="InterPro" id="IPR055775">
    <property type="entry name" value="DUF7351"/>
</dbReference>
<evidence type="ECO:0000259" key="1">
    <source>
        <dbReference type="Pfam" id="PF24038"/>
    </source>
</evidence>
<accession>A0A830GQB4</accession>
<gene>
    <name evidence="3" type="ORF">GCM10009030_30820</name>
</gene>
<evidence type="ECO:0000313" key="3">
    <source>
        <dbReference type="EMBL" id="GGN99367.1"/>
    </source>
</evidence>
<name>A0A830GQB4_9EURY</name>
<feature type="domain" description="DUF7347" evidence="1">
    <location>
        <begin position="11"/>
        <end position="88"/>
    </location>
</feature>
<reference evidence="3" key="2">
    <citation type="submission" date="2020-09" db="EMBL/GenBank/DDBJ databases">
        <authorList>
            <person name="Sun Q."/>
            <person name="Ohkuma M."/>
        </authorList>
    </citation>
    <scope>NUCLEOTIDE SEQUENCE</scope>
    <source>
        <strain evidence="3">JCM 17820</strain>
    </source>
</reference>
<organism evidence="3 4">
    <name type="scientific">Haloarcula pellucida</name>
    <dbReference type="NCBI Taxonomy" id="1427151"/>
    <lineage>
        <taxon>Archaea</taxon>
        <taxon>Methanobacteriati</taxon>
        <taxon>Methanobacteriota</taxon>
        <taxon>Stenosarchaea group</taxon>
        <taxon>Halobacteria</taxon>
        <taxon>Halobacteriales</taxon>
        <taxon>Haloarculaceae</taxon>
        <taxon>Haloarcula</taxon>
    </lineage>
</organism>
<comment type="caution">
    <text evidence="3">The sequence shown here is derived from an EMBL/GenBank/DDBJ whole genome shotgun (WGS) entry which is preliminary data.</text>
</comment>
<feature type="domain" description="DUF7351" evidence="2">
    <location>
        <begin position="106"/>
        <end position="287"/>
    </location>
</feature>
<evidence type="ECO:0000313" key="4">
    <source>
        <dbReference type="Proteomes" id="UP000605784"/>
    </source>
</evidence>
<dbReference type="Pfam" id="PF24042">
    <property type="entry name" value="DUF7351"/>
    <property type="match status" value="1"/>
</dbReference>
<dbReference type="AlphaFoldDB" id="A0A830GQB4"/>
<dbReference type="InterPro" id="IPR036388">
    <property type="entry name" value="WH-like_DNA-bd_sf"/>
</dbReference>
<evidence type="ECO:0000259" key="2">
    <source>
        <dbReference type="Pfam" id="PF24042"/>
    </source>
</evidence>
<dbReference type="Proteomes" id="UP000605784">
    <property type="component" value="Unassembled WGS sequence"/>
</dbReference>
<sequence>MGEQRRADISPEEAFALVGHELRISILRALGEADGQRLSFSTLRERIGERDSGKFNYHLSKLEGRFVAKTDRGVYALTYPGHRVVDAIHNGAFHRQDGVDAEPVSGSCLDCGGGLAFTYDTLEGGRVACVECGRRHLRHPFDPGGLVDRSGDEIGRVFDRVARNTWAQAQTDICPVCAGHVRRWLRTDAPPKAVAVPGHPVTVGFDCRQCSYHGNVPTGVLLLSHPAVRGFCYENGVDLRSEPLWELPFVVDPDAVTVRDDDPWEVAVTVAVGDEERVAVVDETPTVTAFD</sequence>
<dbReference type="EMBL" id="BMOU01000005">
    <property type="protein sequence ID" value="GGN99367.1"/>
    <property type="molecule type" value="Genomic_DNA"/>
</dbReference>